<dbReference type="EMBL" id="BAAASE010000004">
    <property type="protein sequence ID" value="GAA2396944.1"/>
    <property type="molecule type" value="Genomic_DNA"/>
</dbReference>
<accession>A0ABN3I9B3</accession>
<reference evidence="2 3" key="1">
    <citation type="journal article" date="2019" name="Int. J. Syst. Evol. Microbiol.">
        <title>The Global Catalogue of Microorganisms (GCM) 10K type strain sequencing project: providing services to taxonomists for standard genome sequencing and annotation.</title>
        <authorList>
            <consortium name="The Broad Institute Genomics Platform"/>
            <consortium name="The Broad Institute Genome Sequencing Center for Infectious Disease"/>
            <person name="Wu L."/>
            <person name="Ma J."/>
        </authorList>
    </citation>
    <scope>NUCLEOTIDE SEQUENCE [LARGE SCALE GENOMIC DNA]</scope>
    <source>
        <strain evidence="2 3">JCM 4358</strain>
    </source>
</reference>
<keyword evidence="3" id="KW-1185">Reference proteome</keyword>
<sequence length="92" mass="10182">MTRGRHISTAPHSPTTGRRPPPVRTPQGWPAPPARAARPTHVPPVLGTNPIDRSQQARRVGTQQVPTLPRNHADREPARAGREPRGPDRTYR</sequence>
<name>A0ABN3I9B3_9ACTN</name>
<gene>
    <name evidence="2" type="ORF">GCM10010255_30820</name>
</gene>
<evidence type="ECO:0000256" key="1">
    <source>
        <dbReference type="SAM" id="MobiDB-lite"/>
    </source>
</evidence>
<dbReference type="Proteomes" id="UP001499986">
    <property type="component" value="Unassembled WGS sequence"/>
</dbReference>
<feature type="compositionally biased region" description="Basic and acidic residues" evidence="1">
    <location>
        <begin position="71"/>
        <end position="92"/>
    </location>
</feature>
<evidence type="ECO:0000313" key="2">
    <source>
        <dbReference type="EMBL" id="GAA2396944.1"/>
    </source>
</evidence>
<evidence type="ECO:0000313" key="3">
    <source>
        <dbReference type="Proteomes" id="UP001499986"/>
    </source>
</evidence>
<protein>
    <submittedName>
        <fullName evidence="2">Uncharacterized protein</fullName>
    </submittedName>
</protein>
<organism evidence="2 3">
    <name type="scientific">Streptomyces coeruleofuscus</name>
    <dbReference type="NCBI Taxonomy" id="66879"/>
    <lineage>
        <taxon>Bacteria</taxon>
        <taxon>Bacillati</taxon>
        <taxon>Actinomycetota</taxon>
        <taxon>Actinomycetes</taxon>
        <taxon>Kitasatosporales</taxon>
        <taxon>Streptomycetaceae</taxon>
        <taxon>Streptomyces</taxon>
    </lineage>
</organism>
<proteinExistence type="predicted"/>
<feature type="region of interest" description="Disordered" evidence="1">
    <location>
        <begin position="1"/>
        <end position="92"/>
    </location>
</feature>
<feature type="compositionally biased region" description="Pro residues" evidence="1">
    <location>
        <begin position="19"/>
        <end position="33"/>
    </location>
</feature>
<comment type="caution">
    <text evidence="2">The sequence shown here is derived from an EMBL/GenBank/DDBJ whole genome shotgun (WGS) entry which is preliminary data.</text>
</comment>